<evidence type="ECO:0000313" key="3">
    <source>
        <dbReference type="Proteomes" id="UP000324705"/>
    </source>
</evidence>
<feature type="transmembrane region" description="Helical" evidence="1">
    <location>
        <begin position="18"/>
        <end position="38"/>
    </location>
</feature>
<dbReference type="Gramene" id="TRITD2Bv1G164340.2">
    <property type="protein sequence ID" value="TRITD2Bv1G164340.2"/>
    <property type="gene ID" value="TRITD2Bv1G164340"/>
</dbReference>
<keyword evidence="1" id="KW-0812">Transmembrane</keyword>
<dbReference type="PANTHER" id="PTHR38543:SF1">
    <property type="entry name" value="OS04G0465800 PROTEIN"/>
    <property type="match status" value="1"/>
</dbReference>
<keyword evidence="1" id="KW-1133">Transmembrane helix</keyword>
<accession>A0A9R1RP50</accession>
<keyword evidence="3" id="KW-1185">Reference proteome</keyword>
<evidence type="ECO:0000256" key="1">
    <source>
        <dbReference type="SAM" id="Phobius"/>
    </source>
</evidence>
<reference evidence="2 3" key="1">
    <citation type="submission" date="2017-09" db="EMBL/GenBank/DDBJ databases">
        <authorList>
            <consortium name="International Durum Wheat Genome Sequencing Consortium (IDWGSC)"/>
            <person name="Milanesi L."/>
        </authorList>
    </citation>
    <scope>NUCLEOTIDE SEQUENCE [LARGE SCALE GENOMIC DNA]</scope>
    <source>
        <strain evidence="3">cv. Svevo</strain>
    </source>
</reference>
<dbReference type="Proteomes" id="UP000324705">
    <property type="component" value="Chromosome 2B"/>
</dbReference>
<sequence>MSLVKHGKSVTEKSNQSFFLILVIATLYCMWCASQIYLRNPPQPAIGEEYAKDSTILMLLRLSSSLMEISRAFSSLDTTCSMDGRCCLWPVHDRASFRQRLNASTEYSPLSLGSANSNTFPSLMSIEA</sequence>
<proteinExistence type="predicted"/>
<keyword evidence="1" id="KW-0472">Membrane</keyword>
<gene>
    <name evidence="2" type="ORF">TRITD_2Bv1G164340</name>
</gene>
<organism evidence="2 3">
    <name type="scientific">Triticum turgidum subsp. durum</name>
    <name type="common">Durum wheat</name>
    <name type="synonym">Triticum durum</name>
    <dbReference type="NCBI Taxonomy" id="4567"/>
    <lineage>
        <taxon>Eukaryota</taxon>
        <taxon>Viridiplantae</taxon>
        <taxon>Streptophyta</taxon>
        <taxon>Embryophyta</taxon>
        <taxon>Tracheophyta</taxon>
        <taxon>Spermatophyta</taxon>
        <taxon>Magnoliopsida</taxon>
        <taxon>Liliopsida</taxon>
        <taxon>Poales</taxon>
        <taxon>Poaceae</taxon>
        <taxon>BOP clade</taxon>
        <taxon>Pooideae</taxon>
        <taxon>Triticodae</taxon>
        <taxon>Triticeae</taxon>
        <taxon>Triticinae</taxon>
        <taxon>Triticum</taxon>
    </lineage>
</organism>
<protein>
    <submittedName>
        <fullName evidence="2">Uncharacterized protein</fullName>
    </submittedName>
</protein>
<dbReference type="PANTHER" id="PTHR38543">
    <property type="entry name" value="OS04G0465800 PROTEIN"/>
    <property type="match status" value="1"/>
</dbReference>
<evidence type="ECO:0000313" key="2">
    <source>
        <dbReference type="EMBL" id="VAH48602.1"/>
    </source>
</evidence>
<dbReference type="EMBL" id="LT934114">
    <property type="protein sequence ID" value="VAH48602.1"/>
    <property type="molecule type" value="Genomic_DNA"/>
</dbReference>
<name>A0A9R1RP50_TRITD</name>
<dbReference type="AlphaFoldDB" id="A0A9R1RP50"/>